<protein>
    <submittedName>
        <fullName evidence="2">Cysteine desulfurase-like protein</fullName>
    </submittedName>
</protein>
<feature type="domain" description="Aminotransferase class V" evidence="1">
    <location>
        <begin position="27"/>
        <end position="287"/>
    </location>
</feature>
<dbReference type="EMBL" id="PGTN01000099">
    <property type="protein sequence ID" value="PJF46751.1"/>
    <property type="molecule type" value="Genomic_DNA"/>
</dbReference>
<feature type="domain" description="Aminotransferase class V" evidence="1">
    <location>
        <begin position="311"/>
        <end position="413"/>
    </location>
</feature>
<dbReference type="InterPro" id="IPR000192">
    <property type="entry name" value="Aminotrans_V_dom"/>
</dbReference>
<dbReference type="PANTHER" id="PTHR43586:SF21">
    <property type="entry name" value="PYRIDOXAL PHOSPHATE (PLP)-DEPENDENT ASPARTATE AMINOTRANSFERASE SUPERFAMILY"/>
    <property type="match status" value="1"/>
</dbReference>
<dbReference type="InterPro" id="IPR015424">
    <property type="entry name" value="PyrdxlP-dep_Trfase"/>
</dbReference>
<proteinExistence type="predicted"/>
<dbReference type="Gene3D" id="3.90.1150.10">
    <property type="entry name" value="Aspartate Aminotransferase, domain 1"/>
    <property type="match status" value="1"/>
</dbReference>
<name>A0A2M8QAC3_9CHLR</name>
<reference evidence="2 3" key="1">
    <citation type="submission" date="2017-11" db="EMBL/GenBank/DDBJ databases">
        <title>Evolution of Phototrophy in the Chloroflexi Phylum Driven by Horizontal Gene Transfer.</title>
        <authorList>
            <person name="Ward L.M."/>
            <person name="Hemp J."/>
            <person name="Shih P.M."/>
            <person name="Mcglynn S.E."/>
            <person name="Fischer W."/>
        </authorList>
    </citation>
    <scope>NUCLEOTIDE SEQUENCE [LARGE SCALE GENOMIC DNA]</scope>
    <source>
        <strain evidence="2">JP3_7</strain>
    </source>
</reference>
<gene>
    <name evidence="2" type="ORF">CUN48_12170</name>
</gene>
<organism evidence="2 3">
    <name type="scientific">Candidatus Thermofonsia Clade 3 bacterium</name>
    <dbReference type="NCBI Taxonomy" id="2364212"/>
    <lineage>
        <taxon>Bacteria</taxon>
        <taxon>Bacillati</taxon>
        <taxon>Chloroflexota</taxon>
        <taxon>Candidatus Thermofontia</taxon>
        <taxon>Candidatus Thermofonsia Clade 3</taxon>
    </lineage>
</organism>
<dbReference type="Proteomes" id="UP000230790">
    <property type="component" value="Unassembled WGS sequence"/>
</dbReference>
<dbReference type="SUPFAM" id="SSF53383">
    <property type="entry name" value="PLP-dependent transferases"/>
    <property type="match status" value="1"/>
</dbReference>
<evidence type="ECO:0000259" key="1">
    <source>
        <dbReference type="Pfam" id="PF00266"/>
    </source>
</evidence>
<evidence type="ECO:0000313" key="2">
    <source>
        <dbReference type="EMBL" id="PJF46751.1"/>
    </source>
</evidence>
<dbReference type="NCBIfam" id="TIGR01976">
    <property type="entry name" value="am_tr_V_VC1184"/>
    <property type="match status" value="1"/>
</dbReference>
<dbReference type="PANTHER" id="PTHR43586">
    <property type="entry name" value="CYSTEINE DESULFURASE"/>
    <property type="match status" value="1"/>
</dbReference>
<dbReference type="Gene3D" id="3.40.640.10">
    <property type="entry name" value="Type I PLP-dependent aspartate aminotransferase-like (Major domain)"/>
    <property type="match status" value="1"/>
</dbReference>
<dbReference type="InterPro" id="IPR011340">
    <property type="entry name" value="Cys_dSase-rel"/>
</dbReference>
<sequence length="419" mass="46837">MKPMFNLSAVRSEFPALAREHAGRPLIFFDAPGGTQVTRRCLDYIVEYLTRHNANTHGAFITAQESDALIEAAHEAAADLLNAERKEEIVFGQNMTSLTFALSRSIGRTLREGDEIILTRLDHDANFSPWRLMAEERGARVHVVDIHPEDCTLVMEDFARYLNARTRLVAVGYVSNAVGTINPVKQIAAVAHAVGAWVFVDAVAAAPHLPIDVRDLGADFLVCSTYKFWGPHQGILYGKYDLLDRLPAYKVRPADDRPPHKFETGTQSHENQAGLLGVIEYLEWLAAQADVAPEPNANLRSPRAAEIHRAMYAVRTYETGLVSYLIECVTAIPGVRFFGIRERMDQRVPTIAIRYKDEHPRATAERLARHGICVWDGNYYAINLTERLGVEDGGGLVRIGLTHYNTREEVDRLLDVLAQ</sequence>
<dbReference type="InterPro" id="IPR015422">
    <property type="entry name" value="PyrdxlP-dep_Trfase_small"/>
</dbReference>
<evidence type="ECO:0000313" key="3">
    <source>
        <dbReference type="Proteomes" id="UP000230790"/>
    </source>
</evidence>
<dbReference type="InterPro" id="IPR015421">
    <property type="entry name" value="PyrdxlP-dep_Trfase_major"/>
</dbReference>
<dbReference type="AlphaFoldDB" id="A0A2M8QAC3"/>
<dbReference type="Pfam" id="PF00266">
    <property type="entry name" value="Aminotran_5"/>
    <property type="match status" value="2"/>
</dbReference>
<comment type="caution">
    <text evidence="2">The sequence shown here is derived from an EMBL/GenBank/DDBJ whole genome shotgun (WGS) entry which is preliminary data.</text>
</comment>
<accession>A0A2M8QAC3</accession>